<reference evidence="5" key="1">
    <citation type="submission" date="2022-10" db="EMBL/GenBank/DDBJ databases">
        <title>Genome assembly of Pristionchus species.</title>
        <authorList>
            <person name="Yoshida K."/>
            <person name="Sommer R.J."/>
        </authorList>
    </citation>
    <scope>NUCLEOTIDE SEQUENCE [LARGE SCALE GENOMIC DNA]</scope>
    <source>
        <strain evidence="5">RS5460</strain>
    </source>
</reference>
<dbReference type="SMART" id="SM00360">
    <property type="entry name" value="RRM"/>
    <property type="match status" value="1"/>
</dbReference>
<feature type="domain" description="RRM" evidence="3">
    <location>
        <begin position="19"/>
        <end position="97"/>
    </location>
</feature>
<sequence>LISSQLSYFLLSTTTFKMASVYVGNMPYQSTENDLGNFFSQVGHVTKVRIVYDRETNRPKGFAFVEFADEQTAQAAINQFNGADFNGRSLRVNMANNRQ</sequence>
<dbReference type="InterPro" id="IPR003954">
    <property type="entry name" value="RRM_euk-type"/>
</dbReference>
<keyword evidence="1 2" id="KW-0694">RNA-binding</keyword>
<dbReference type="InterPro" id="IPR035979">
    <property type="entry name" value="RBD_domain_sf"/>
</dbReference>
<dbReference type="PROSITE" id="PS50102">
    <property type="entry name" value="RRM"/>
    <property type="match status" value="1"/>
</dbReference>
<protein>
    <recommendedName>
        <fullName evidence="3">RRM domain-containing protein</fullName>
    </recommendedName>
</protein>
<evidence type="ECO:0000256" key="1">
    <source>
        <dbReference type="ARBA" id="ARBA00022884"/>
    </source>
</evidence>
<dbReference type="Pfam" id="PF00076">
    <property type="entry name" value="RRM_1"/>
    <property type="match status" value="1"/>
</dbReference>
<dbReference type="InterPro" id="IPR000504">
    <property type="entry name" value="RRM_dom"/>
</dbReference>
<dbReference type="FunFam" id="3.30.70.330:FF:000748">
    <property type="entry name" value="RNA Binding Motif protein homolog"/>
    <property type="match status" value="1"/>
</dbReference>
<accession>A0AAN5CHV9</accession>
<evidence type="ECO:0000313" key="4">
    <source>
        <dbReference type="EMBL" id="GMR44696.1"/>
    </source>
</evidence>
<dbReference type="Proteomes" id="UP001328107">
    <property type="component" value="Unassembled WGS sequence"/>
</dbReference>
<feature type="non-terminal residue" evidence="4">
    <location>
        <position position="1"/>
    </location>
</feature>
<dbReference type="Gene3D" id="3.30.70.330">
    <property type="match status" value="1"/>
</dbReference>
<dbReference type="InterPro" id="IPR012677">
    <property type="entry name" value="Nucleotide-bd_a/b_plait_sf"/>
</dbReference>
<comment type="caution">
    <text evidence="4">The sequence shown here is derived from an EMBL/GenBank/DDBJ whole genome shotgun (WGS) entry which is preliminary data.</text>
</comment>
<dbReference type="EMBL" id="BTRK01000004">
    <property type="protein sequence ID" value="GMR44696.1"/>
    <property type="molecule type" value="Genomic_DNA"/>
</dbReference>
<dbReference type="SMART" id="SM00361">
    <property type="entry name" value="RRM_1"/>
    <property type="match status" value="1"/>
</dbReference>
<proteinExistence type="predicted"/>
<organism evidence="4 5">
    <name type="scientific">Pristionchus mayeri</name>
    <dbReference type="NCBI Taxonomy" id="1317129"/>
    <lineage>
        <taxon>Eukaryota</taxon>
        <taxon>Metazoa</taxon>
        <taxon>Ecdysozoa</taxon>
        <taxon>Nematoda</taxon>
        <taxon>Chromadorea</taxon>
        <taxon>Rhabditida</taxon>
        <taxon>Rhabditina</taxon>
        <taxon>Diplogasteromorpha</taxon>
        <taxon>Diplogasteroidea</taxon>
        <taxon>Neodiplogasteridae</taxon>
        <taxon>Pristionchus</taxon>
    </lineage>
</organism>
<evidence type="ECO:0000256" key="2">
    <source>
        <dbReference type="PROSITE-ProRule" id="PRU00176"/>
    </source>
</evidence>
<dbReference type="GO" id="GO:0005847">
    <property type="term" value="C:mRNA cleavage and polyadenylation specificity factor complex"/>
    <property type="evidence" value="ECO:0007669"/>
    <property type="project" value="TreeGrafter"/>
</dbReference>
<dbReference type="AlphaFoldDB" id="A0AAN5CHV9"/>
<dbReference type="SUPFAM" id="SSF54928">
    <property type="entry name" value="RNA-binding domain, RBD"/>
    <property type="match status" value="1"/>
</dbReference>
<evidence type="ECO:0000259" key="3">
    <source>
        <dbReference type="PROSITE" id="PS50102"/>
    </source>
</evidence>
<dbReference type="PANTHER" id="PTHR45735:SF2">
    <property type="entry name" value="CLEAVAGE STIMULATION FACTOR SUBUNIT 2"/>
    <property type="match status" value="1"/>
</dbReference>
<dbReference type="PANTHER" id="PTHR45735">
    <property type="entry name" value="CLEAVAGE STIMULATION FACTOR SUBUNIT 2"/>
    <property type="match status" value="1"/>
</dbReference>
<name>A0AAN5CHV9_9BILA</name>
<evidence type="ECO:0000313" key="5">
    <source>
        <dbReference type="Proteomes" id="UP001328107"/>
    </source>
</evidence>
<dbReference type="GO" id="GO:0003729">
    <property type="term" value="F:mRNA binding"/>
    <property type="evidence" value="ECO:0007669"/>
    <property type="project" value="TreeGrafter"/>
</dbReference>
<keyword evidence="5" id="KW-1185">Reference proteome</keyword>
<gene>
    <name evidence="4" type="ORF">PMAYCL1PPCAC_14891</name>
</gene>